<dbReference type="EMBL" id="QVEQ01000001">
    <property type="protein sequence ID" value="RGB73741.1"/>
    <property type="molecule type" value="Genomic_DNA"/>
</dbReference>
<organism evidence="2 3">
    <name type="scientific">Faecalibacterium prausnitzii</name>
    <dbReference type="NCBI Taxonomy" id="853"/>
    <lineage>
        <taxon>Bacteria</taxon>
        <taxon>Bacillati</taxon>
        <taxon>Bacillota</taxon>
        <taxon>Clostridia</taxon>
        <taxon>Eubacteriales</taxon>
        <taxon>Oscillospiraceae</taxon>
        <taxon>Faecalibacterium</taxon>
    </lineage>
</organism>
<dbReference type="Proteomes" id="UP000261140">
    <property type="component" value="Unassembled WGS sequence"/>
</dbReference>
<proteinExistence type="predicted"/>
<dbReference type="SUPFAM" id="SSF109604">
    <property type="entry name" value="HD-domain/PDEase-like"/>
    <property type="match status" value="1"/>
</dbReference>
<gene>
    <name evidence="2" type="ORF">DWZ89_02545</name>
</gene>
<dbReference type="Gene3D" id="1.10.3210.10">
    <property type="entry name" value="Hypothetical protein af1432"/>
    <property type="match status" value="1"/>
</dbReference>
<dbReference type="AlphaFoldDB" id="A0A3E2TGA9"/>
<dbReference type="Pfam" id="PF01966">
    <property type="entry name" value="HD"/>
    <property type="match status" value="1"/>
</dbReference>
<dbReference type="CDD" id="cd00077">
    <property type="entry name" value="HDc"/>
    <property type="match status" value="1"/>
</dbReference>
<accession>A0A3E2TGA9</accession>
<evidence type="ECO:0000313" key="2">
    <source>
        <dbReference type="EMBL" id="RGB73741.1"/>
    </source>
</evidence>
<evidence type="ECO:0000259" key="1">
    <source>
        <dbReference type="Pfam" id="PF01966"/>
    </source>
</evidence>
<name>A0A3E2TGA9_9FIRM</name>
<comment type="caution">
    <text evidence="2">The sequence shown here is derived from an EMBL/GenBank/DDBJ whole genome shotgun (WGS) entry which is preliminary data.</text>
</comment>
<feature type="domain" description="HD" evidence="1">
    <location>
        <begin position="55"/>
        <end position="170"/>
    </location>
</feature>
<dbReference type="InterPro" id="IPR006674">
    <property type="entry name" value="HD_domain"/>
</dbReference>
<reference evidence="2 3" key="1">
    <citation type="submission" date="2018-08" db="EMBL/GenBank/DDBJ databases">
        <title>A genome reference for cultivated species of the human gut microbiota.</title>
        <authorList>
            <person name="Zou Y."/>
            <person name="Xue W."/>
            <person name="Luo G."/>
        </authorList>
    </citation>
    <scope>NUCLEOTIDE SEQUENCE [LARGE SCALE GENOMIC DNA]</scope>
    <source>
        <strain evidence="2 3">AF36-11AT</strain>
    </source>
</reference>
<dbReference type="NCBIfam" id="TIGR00277">
    <property type="entry name" value="HDIG"/>
    <property type="match status" value="1"/>
</dbReference>
<evidence type="ECO:0000313" key="3">
    <source>
        <dbReference type="Proteomes" id="UP000261140"/>
    </source>
</evidence>
<protein>
    <submittedName>
        <fullName evidence="2">HD domain-containing protein</fullName>
    </submittedName>
</protein>
<dbReference type="InterPro" id="IPR003607">
    <property type="entry name" value="HD/PDEase_dom"/>
</dbReference>
<sequence length="181" mass="20393">MDKKLLKEEYKRLLTKAIEGRPGGMALMIVLEETDFYNSPASAKHHLNVPGGLVMHSLNVAKAALELCENMPQFARCDKNAVLTAALLHDACKAGNYIQKPDGSYQYRDTDLLGHGEASVINIQHWIHLTEKEVLAIRWHMGAYTGERDWDTLSKVYDRYPEVLCLHMADMIATHIMEAGE</sequence>
<dbReference type="InterPro" id="IPR006675">
    <property type="entry name" value="HDIG_dom"/>
</dbReference>